<dbReference type="EMBL" id="JBEPLU010000001">
    <property type="protein sequence ID" value="MET3526743.1"/>
    <property type="molecule type" value="Genomic_DNA"/>
</dbReference>
<evidence type="ECO:0000256" key="1">
    <source>
        <dbReference type="SAM" id="SignalP"/>
    </source>
</evidence>
<dbReference type="GO" id="GO:0008233">
    <property type="term" value="F:peptidase activity"/>
    <property type="evidence" value="ECO:0007669"/>
    <property type="project" value="UniProtKB-KW"/>
</dbReference>
<dbReference type="Pfam" id="PF13975">
    <property type="entry name" value="gag-asp_proteas"/>
    <property type="match status" value="1"/>
</dbReference>
<organism evidence="2 3">
    <name type="scientific">Phenylobacterium koreense</name>
    <dbReference type="NCBI Taxonomy" id="266125"/>
    <lineage>
        <taxon>Bacteria</taxon>
        <taxon>Pseudomonadati</taxon>
        <taxon>Pseudomonadota</taxon>
        <taxon>Alphaproteobacteria</taxon>
        <taxon>Caulobacterales</taxon>
        <taxon>Caulobacteraceae</taxon>
        <taxon>Phenylobacterium</taxon>
    </lineage>
</organism>
<name>A0ABV2EI81_9CAUL</name>
<sequence>MAAAGGFLAALPALAFGQVPETISPEPADESPAAIALTRKMFEHITAPVRINGEGPYRFMVDTGANVSCVSQTLARTLELPAGPRIEVNTIVGRRARESVLIDKLEIATRTRKRVSAPVLPMSGFDIDGVLGVDWLKGQRLVMGFAGQMLEITRSRDDGARKGRVVVPARRKSGQLTMVDADLNGRKISAMIDSGSQFSIGNRALRRIIEQTDRTANALAQKVTLMSIAGESIGGDQLYLPFIRIGGLNLGNVPVVFTDMPVFKLWDLHDTPTIMLGIDLLTQFETVALDFGRSSVRFDIADA</sequence>
<keyword evidence="2" id="KW-0645">Protease</keyword>
<proteinExistence type="predicted"/>
<accession>A0ABV2EI81</accession>
<dbReference type="InterPro" id="IPR034122">
    <property type="entry name" value="Retropepsin-like_bacterial"/>
</dbReference>
<dbReference type="SUPFAM" id="SSF50630">
    <property type="entry name" value="Acid proteases"/>
    <property type="match status" value="2"/>
</dbReference>
<dbReference type="RefSeq" id="WP_331930229.1">
    <property type="nucleotide sequence ID" value="NZ_JBEPLU010000001.1"/>
</dbReference>
<dbReference type="Proteomes" id="UP001549110">
    <property type="component" value="Unassembled WGS sequence"/>
</dbReference>
<comment type="caution">
    <text evidence="2">The sequence shown here is derived from an EMBL/GenBank/DDBJ whole genome shotgun (WGS) entry which is preliminary data.</text>
</comment>
<dbReference type="GO" id="GO:0006508">
    <property type="term" value="P:proteolysis"/>
    <property type="evidence" value="ECO:0007669"/>
    <property type="project" value="UniProtKB-KW"/>
</dbReference>
<evidence type="ECO:0000313" key="2">
    <source>
        <dbReference type="EMBL" id="MET3526743.1"/>
    </source>
</evidence>
<keyword evidence="1" id="KW-0732">Signal</keyword>
<reference evidence="2 3" key="1">
    <citation type="submission" date="2024-06" db="EMBL/GenBank/DDBJ databases">
        <title>Genomic Encyclopedia of Type Strains, Phase IV (KMG-IV): sequencing the most valuable type-strain genomes for metagenomic binning, comparative biology and taxonomic classification.</title>
        <authorList>
            <person name="Goeker M."/>
        </authorList>
    </citation>
    <scope>NUCLEOTIDE SEQUENCE [LARGE SCALE GENOMIC DNA]</scope>
    <source>
        <strain evidence="2 3">DSM 17809</strain>
    </source>
</reference>
<keyword evidence="3" id="KW-1185">Reference proteome</keyword>
<gene>
    <name evidence="2" type="ORF">ABID41_001838</name>
</gene>
<dbReference type="CDD" id="cd05483">
    <property type="entry name" value="retropepsin_like_bacteria"/>
    <property type="match status" value="1"/>
</dbReference>
<feature type="chain" id="PRO_5045650315" evidence="1">
    <location>
        <begin position="16"/>
        <end position="303"/>
    </location>
</feature>
<feature type="signal peptide" evidence="1">
    <location>
        <begin position="1"/>
        <end position="15"/>
    </location>
</feature>
<dbReference type="Pfam" id="PF13650">
    <property type="entry name" value="Asp_protease_2"/>
    <property type="match status" value="1"/>
</dbReference>
<dbReference type="Gene3D" id="2.40.70.10">
    <property type="entry name" value="Acid Proteases"/>
    <property type="match status" value="2"/>
</dbReference>
<keyword evidence="2" id="KW-0378">Hydrolase</keyword>
<evidence type="ECO:0000313" key="3">
    <source>
        <dbReference type="Proteomes" id="UP001549110"/>
    </source>
</evidence>
<protein>
    <submittedName>
        <fullName evidence="2">Aspartyl protease</fullName>
    </submittedName>
</protein>
<dbReference type="InterPro" id="IPR021109">
    <property type="entry name" value="Peptidase_aspartic_dom_sf"/>
</dbReference>